<organism evidence="1 2">
    <name type="scientific">Liparis tanakae</name>
    <name type="common">Tanaka's snailfish</name>
    <dbReference type="NCBI Taxonomy" id="230148"/>
    <lineage>
        <taxon>Eukaryota</taxon>
        <taxon>Metazoa</taxon>
        <taxon>Chordata</taxon>
        <taxon>Craniata</taxon>
        <taxon>Vertebrata</taxon>
        <taxon>Euteleostomi</taxon>
        <taxon>Actinopterygii</taxon>
        <taxon>Neopterygii</taxon>
        <taxon>Teleostei</taxon>
        <taxon>Neoteleostei</taxon>
        <taxon>Acanthomorphata</taxon>
        <taxon>Eupercaria</taxon>
        <taxon>Perciformes</taxon>
        <taxon>Cottioidei</taxon>
        <taxon>Cottales</taxon>
        <taxon>Liparidae</taxon>
        <taxon>Liparis</taxon>
    </lineage>
</organism>
<protein>
    <submittedName>
        <fullName evidence="1">Uncharacterized protein</fullName>
    </submittedName>
</protein>
<gene>
    <name evidence="1" type="ORF">EYF80_063319</name>
</gene>
<accession>A0A4Z2ECT6</accession>
<comment type="caution">
    <text evidence="1">The sequence shown here is derived from an EMBL/GenBank/DDBJ whole genome shotgun (WGS) entry which is preliminary data.</text>
</comment>
<reference evidence="1 2" key="1">
    <citation type="submission" date="2019-03" db="EMBL/GenBank/DDBJ databases">
        <title>First draft genome of Liparis tanakae, snailfish: a comprehensive survey of snailfish specific genes.</title>
        <authorList>
            <person name="Kim W."/>
            <person name="Song I."/>
            <person name="Jeong J.-H."/>
            <person name="Kim D."/>
            <person name="Kim S."/>
            <person name="Ryu S."/>
            <person name="Song J.Y."/>
            <person name="Lee S.K."/>
        </authorList>
    </citation>
    <scope>NUCLEOTIDE SEQUENCE [LARGE SCALE GENOMIC DNA]</scope>
    <source>
        <tissue evidence="1">Muscle</tissue>
    </source>
</reference>
<name>A0A4Z2ECT6_9TELE</name>
<dbReference type="AlphaFoldDB" id="A0A4Z2ECT6"/>
<dbReference type="Proteomes" id="UP000314294">
    <property type="component" value="Unassembled WGS sequence"/>
</dbReference>
<proteinExistence type="predicted"/>
<evidence type="ECO:0000313" key="2">
    <source>
        <dbReference type="Proteomes" id="UP000314294"/>
    </source>
</evidence>
<keyword evidence="2" id="KW-1185">Reference proteome</keyword>
<sequence length="102" mass="10016">MAPATPAQKAAATAADAAAKAANIAAKVSEGAAATARAAVAAVAPNTVCRASAQAISASTGDFSRHGFVVGSLPSLAGPSDEEVFSDDWSLPDLRSGFPRGF</sequence>
<evidence type="ECO:0000313" key="1">
    <source>
        <dbReference type="EMBL" id="TNN26545.1"/>
    </source>
</evidence>
<dbReference type="EMBL" id="SRLO01010016">
    <property type="protein sequence ID" value="TNN26545.1"/>
    <property type="molecule type" value="Genomic_DNA"/>
</dbReference>